<dbReference type="GO" id="GO:0055085">
    <property type="term" value="P:transmembrane transport"/>
    <property type="evidence" value="ECO:0007669"/>
    <property type="project" value="InterPro"/>
</dbReference>
<dbReference type="SUPFAM" id="SSF161098">
    <property type="entry name" value="MetI-like"/>
    <property type="match status" value="1"/>
</dbReference>
<accession>A0A7W9GWA6</accession>
<keyword evidence="5 7" id="KW-1133">Transmembrane helix</keyword>
<dbReference type="InterPro" id="IPR050901">
    <property type="entry name" value="BP-dep_ABC_trans_perm"/>
</dbReference>
<evidence type="ECO:0000256" key="2">
    <source>
        <dbReference type="ARBA" id="ARBA00022448"/>
    </source>
</evidence>
<keyword evidence="3" id="KW-1003">Cell membrane</keyword>
<dbReference type="AlphaFoldDB" id="A0A7W9GWA6"/>
<organism evidence="9 10">
    <name type="scientific">Jiangella mangrovi</name>
    <dbReference type="NCBI Taxonomy" id="1524084"/>
    <lineage>
        <taxon>Bacteria</taxon>
        <taxon>Bacillati</taxon>
        <taxon>Actinomycetota</taxon>
        <taxon>Actinomycetes</taxon>
        <taxon>Jiangellales</taxon>
        <taxon>Jiangellaceae</taxon>
        <taxon>Jiangella</taxon>
    </lineage>
</organism>
<evidence type="ECO:0000256" key="4">
    <source>
        <dbReference type="ARBA" id="ARBA00022692"/>
    </source>
</evidence>
<keyword evidence="10" id="KW-1185">Reference proteome</keyword>
<evidence type="ECO:0000256" key="1">
    <source>
        <dbReference type="ARBA" id="ARBA00004651"/>
    </source>
</evidence>
<dbReference type="InterPro" id="IPR035906">
    <property type="entry name" value="MetI-like_sf"/>
</dbReference>
<comment type="similarity">
    <text evidence="7">Belongs to the binding-protein-dependent transport system permease family.</text>
</comment>
<reference evidence="9 10" key="1">
    <citation type="submission" date="2020-08" db="EMBL/GenBank/DDBJ databases">
        <title>Sequencing the genomes of 1000 actinobacteria strains.</title>
        <authorList>
            <person name="Klenk H.-P."/>
        </authorList>
    </citation>
    <scope>NUCLEOTIDE SEQUENCE [LARGE SCALE GENOMIC DNA]</scope>
    <source>
        <strain evidence="9 10">DSM 102122</strain>
    </source>
</reference>
<feature type="transmembrane region" description="Helical" evidence="7">
    <location>
        <begin position="240"/>
        <end position="261"/>
    </location>
</feature>
<sequence length="275" mass="29704">MTRILLTALRTVAVLVLLVATLLPLVWVVSTTFKSNSDILVFPPQVIPLNPTLDNVVDFFSDPARLKFFGNSLVATTVSTVLTIALAVPAAYALTVHRFPRDVGRHVRVGFLLLRFLPAFAVVVPIFVLLRQAGLIDSVGALILVYTAFHLPIAIWMISPAIAQLPVEVREAASVDGAGPVRALWFVVVPLIRPATATAAAFCSILSWNEFFFALIFTNQNARTYPILISSFVTDSGPQWGAIAMTALMAIVPIVILCAFLQRNLVSGLTAGAVR</sequence>
<evidence type="ECO:0000256" key="7">
    <source>
        <dbReference type="RuleBase" id="RU363032"/>
    </source>
</evidence>
<comment type="subcellular location">
    <subcellularLocation>
        <location evidence="1 7">Cell membrane</location>
        <topology evidence="1 7">Multi-pass membrane protein</topology>
    </subcellularLocation>
</comment>
<feature type="transmembrane region" description="Helical" evidence="7">
    <location>
        <begin position="142"/>
        <end position="163"/>
    </location>
</feature>
<feature type="transmembrane region" description="Helical" evidence="7">
    <location>
        <begin position="73"/>
        <end position="95"/>
    </location>
</feature>
<comment type="caution">
    <text evidence="9">The sequence shown here is derived from an EMBL/GenBank/DDBJ whole genome shotgun (WGS) entry which is preliminary data.</text>
</comment>
<proteinExistence type="inferred from homology"/>
<evidence type="ECO:0000259" key="8">
    <source>
        <dbReference type="PROSITE" id="PS50928"/>
    </source>
</evidence>
<keyword evidence="4 7" id="KW-0812">Transmembrane</keyword>
<feature type="domain" description="ABC transmembrane type-1" evidence="8">
    <location>
        <begin position="69"/>
        <end position="261"/>
    </location>
</feature>
<evidence type="ECO:0000313" key="9">
    <source>
        <dbReference type="EMBL" id="MBB5791238.1"/>
    </source>
</evidence>
<dbReference type="PANTHER" id="PTHR32243">
    <property type="entry name" value="MALTOSE TRANSPORT SYSTEM PERMEASE-RELATED"/>
    <property type="match status" value="1"/>
</dbReference>
<dbReference type="InterPro" id="IPR000515">
    <property type="entry name" value="MetI-like"/>
</dbReference>
<dbReference type="CDD" id="cd06261">
    <property type="entry name" value="TM_PBP2"/>
    <property type="match status" value="1"/>
</dbReference>
<dbReference type="PROSITE" id="PS50928">
    <property type="entry name" value="ABC_TM1"/>
    <property type="match status" value="1"/>
</dbReference>
<evidence type="ECO:0000256" key="5">
    <source>
        <dbReference type="ARBA" id="ARBA00022989"/>
    </source>
</evidence>
<protein>
    <submittedName>
        <fullName evidence="9">ABC-type glycerol-3-phosphate transport system permease component</fullName>
    </submittedName>
</protein>
<dbReference type="Proteomes" id="UP000542813">
    <property type="component" value="Unassembled WGS sequence"/>
</dbReference>
<dbReference type="Pfam" id="PF00528">
    <property type="entry name" value="BPD_transp_1"/>
    <property type="match status" value="1"/>
</dbReference>
<keyword evidence="6 7" id="KW-0472">Membrane</keyword>
<dbReference type="RefSeq" id="WP_184827851.1">
    <property type="nucleotide sequence ID" value="NZ_JACHMM010000001.1"/>
</dbReference>
<feature type="transmembrane region" description="Helical" evidence="7">
    <location>
        <begin position="184"/>
        <end position="208"/>
    </location>
</feature>
<feature type="transmembrane region" description="Helical" evidence="7">
    <location>
        <begin position="107"/>
        <end position="130"/>
    </location>
</feature>
<dbReference type="PANTHER" id="PTHR32243:SF52">
    <property type="entry name" value="ABC TRANSPORTER PERMEASE PROTEIN"/>
    <property type="match status" value="1"/>
</dbReference>
<evidence type="ECO:0000256" key="6">
    <source>
        <dbReference type="ARBA" id="ARBA00023136"/>
    </source>
</evidence>
<dbReference type="GO" id="GO:0005886">
    <property type="term" value="C:plasma membrane"/>
    <property type="evidence" value="ECO:0007669"/>
    <property type="project" value="UniProtKB-SubCell"/>
</dbReference>
<name>A0A7W9GWA6_9ACTN</name>
<evidence type="ECO:0000256" key="3">
    <source>
        <dbReference type="ARBA" id="ARBA00022475"/>
    </source>
</evidence>
<dbReference type="Gene3D" id="1.10.3720.10">
    <property type="entry name" value="MetI-like"/>
    <property type="match status" value="1"/>
</dbReference>
<gene>
    <name evidence="9" type="ORF">HD601_005813</name>
</gene>
<keyword evidence="2 7" id="KW-0813">Transport</keyword>
<evidence type="ECO:0000313" key="10">
    <source>
        <dbReference type="Proteomes" id="UP000542813"/>
    </source>
</evidence>
<dbReference type="EMBL" id="JACHMM010000001">
    <property type="protein sequence ID" value="MBB5791238.1"/>
    <property type="molecule type" value="Genomic_DNA"/>
</dbReference>